<dbReference type="PANTHER" id="PTHR46586">
    <property type="entry name" value="ANKYRIN REPEAT-CONTAINING PROTEIN"/>
    <property type="match status" value="1"/>
</dbReference>
<evidence type="ECO:0000256" key="1">
    <source>
        <dbReference type="SAM" id="MobiDB-lite"/>
    </source>
</evidence>
<dbReference type="Proteomes" id="UP001527925">
    <property type="component" value="Unassembled WGS sequence"/>
</dbReference>
<feature type="compositionally biased region" description="Polar residues" evidence="1">
    <location>
        <begin position="15"/>
        <end position="25"/>
    </location>
</feature>
<accession>A0ABR4NC04</accession>
<evidence type="ECO:0000313" key="2">
    <source>
        <dbReference type="EMBL" id="KAL2917028.1"/>
    </source>
</evidence>
<dbReference type="InterPro" id="IPR052050">
    <property type="entry name" value="SecEffector_AnkRepeat"/>
</dbReference>
<reference evidence="2 3" key="1">
    <citation type="submission" date="2023-09" db="EMBL/GenBank/DDBJ databases">
        <title>Pangenome analysis of Batrachochytrium dendrobatidis and related Chytrids.</title>
        <authorList>
            <person name="Yacoub M.N."/>
            <person name="Stajich J.E."/>
            <person name="James T.Y."/>
        </authorList>
    </citation>
    <scope>NUCLEOTIDE SEQUENCE [LARGE SCALE GENOMIC DNA]</scope>
    <source>
        <strain evidence="2 3">JEL0888</strain>
    </source>
</reference>
<protein>
    <recommendedName>
        <fullName evidence="4">Ankyrin repeat protein</fullName>
    </recommendedName>
</protein>
<evidence type="ECO:0008006" key="4">
    <source>
        <dbReference type="Google" id="ProtNLM"/>
    </source>
</evidence>
<evidence type="ECO:0000313" key="3">
    <source>
        <dbReference type="Proteomes" id="UP001527925"/>
    </source>
</evidence>
<dbReference type="Gene3D" id="1.25.40.20">
    <property type="entry name" value="Ankyrin repeat-containing domain"/>
    <property type="match status" value="1"/>
</dbReference>
<comment type="caution">
    <text evidence="2">The sequence shown here is derived from an EMBL/GenBank/DDBJ whole genome shotgun (WGS) entry which is preliminary data.</text>
</comment>
<dbReference type="SUPFAM" id="SSF48403">
    <property type="entry name" value="Ankyrin repeat"/>
    <property type="match status" value="1"/>
</dbReference>
<proteinExistence type="predicted"/>
<feature type="compositionally biased region" description="Basic and acidic residues" evidence="1">
    <location>
        <begin position="27"/>
        <end position="38"/>
    </location>
</feature>
<sequence>MSSESAASESAASEVTDTWFQTWQQRKAAERERGIQVEEQRIAEQQQHPPTPPLPAGASHWDRLPAELHGMIIEASGPLTKLAVGAVTPEQLEAASREEQQQAWKDAFVTDWQGNLGLLPDTSLGVKSFMHISSRSMHARVKALEFDDFKQGLTHCAVLHEWRDLVDLDEDPDALASSAAFAGALWPLRELIDERRTVEPSEELASAAARSGQLSVIKFLHERSPDGSWSDNVATAAITCGHPDVAEWLLANRSEGCYSEMLYDVIRGEHPDSYVKMVVDRGWMVVTNHDLGFAVQSRSVDLMQYLRDRGGDRLFDASLIEEAAHNSVEMTQWLHREFGFVPTSLTLTNAVYSDKVDVVRWLLETFPDIDWDMREAFKIAKGYTITKDCLPILKEWAAQHGQTFED</sequence>
<organism evidence="2 3">
    <name type="scientific">Polyrhizophydium stewartii</name>
    <dbReference type="NCBI Taxonomy" id="2732419"/>
    <lineage>
        <taxon>Eukaryota</taxon>
        <taxon>Fungi</taxon>
        <taxon>Fungi incertae sedis</taxon>
        <taxon>Chytridiomycota</taxon>
        <taxon>Chytridiomycota incertae sedis</taxon>
        <taxon>Chytridiomycetes</taxon>
        <taxon>Rhizophydiales</taxon>
        <taxon>Rhizophydiales incertae sedis</taxon>
        <taxon>Polyrhizophydium</taxon>
    </lineage>
</organism>
<feature type="region of interest" description="Disordered" evidence="1">
    <location>
        <begin position="1"/>
        <end position="38"/>
    </location>
</feature>
<keyword evidence="3" id="KW-1185">Reference proteome</keyword>
<feature type="compositionally biased region" description="Low complexity" evidence="1">
    <location>
        <begin position="1"/>
        <end position="14"/>
    </location>
</feature>
<dbReference type="EMBL" id="JADGIZ020000013">
    <property type="protein sequence ID" value="KAL2917028.1"/>
    <property type="molecule type" value="Genomic_DNA"/>
</dbReference>
<gene>
    <name evidence="2" type="ORF">HK105_203460</name>
</gene>
<name>A0ABR4NC04_9FUNG</name>
<dbReference type="PANTHER" id="PTHR46586:SF3">
    <property type="entry name" value="ANKYRIN REPEAT-CONTAINING PROTEIN"/>
    <property type="match status" value="1"/>
</dbReference>
<dbReference type="InterPro" id="IPR036770">
    <property type="entry name" value="Ankyrin_rpt-contain_sf"/>
</dbReference>